<dbReference type="CDD" id="cd08637">
    <property type="entry name" value="DNA_pol_A_pol_I_C"/>
    <property type="match status" value="1"/>
</dbReference>
<dbReference type="PRINTS" id="PR00868">
    <property type="entry name" value="DNAPOLI"/>
</dbReference>
<dbReference type="FunFam" id="1.10.150.20:FF:000003">
    <property type="entry name" value="DNA polymerase I"/>
    <property type="match status" value="1"/>
</dbReference>
<evidence type="ECO:0000256" key="2">
    <source>
        <dbReference type="ARBA" id="ARBA00012417"/>
    </source>
</evidence>
<dbReference type="Gene3D" id="1.10.150.20">
    <property type="entry name" value="5' to 3' exonuclease, C-terminal subdomain"/>
    <property type="match status" value="2"/>
</dbReference>
<evidence type="ECO:0000256" key="6">
    <source>
        <dbReference type="ARBA" id="ARBA00022705"/>
    </source>
</evidence>
<organism evidence="20 21">
    <name type="scientific">Xylanibacter ruminicola</name>
    <name type="common">Prevotella ruminicola</name>
    <dbReference type="NCBI Taxonomy" id="839"/>
    <lineage>
        <taxon>Bacteria</taxon>
        <taxon>Pseudomonadati</taxon>
        <taxon>Bacteroidota</taxon>
        <taxon>Bacteroidia</taxon>
        <taxon>Bacteroidales</taxon>
        <taxon>Prevotellaceae</taxon>
        <taxon>Xylanibacter</taxon>
    </lineage>
</organism>
<evidence type="ECO:0000256" key="14">
    <source>
        <dbReference type="ARBA" id="ARBA00049244"/>
    </source>
</evidence>
<dbReference type="Proteomes" id="UP000184130">
    <property type="component" value="Unassembled WGS sequence"/>
</dbReference>
<evidence type="ECO:0000259" key="19">
    <source>
        <dbReference type="SMART" id="SM00482"/>
    </source>
</evidence>
<dbReference type="PANTHER" id="PTHR10133:SF27">
    <property type="entry name" value="DNA POLYMERASE NU"/>
    <property type="match status" value="1"/>
</dbReference>
<dbReference type="Pfam" id="PF01367">
    <property type="entry name" value="5_3_exonuc"/>
    <property type="match status" value="1"/>
</dbReference>
<evidence type="ECO:0000256" key="8">
    <source>
        <dbReference type="ARBA" id="ARBA00022763"/>
    </source>
</evidence>
<dbReference type="AlphaFoldDB" id="A0A1M6XNR1"/>
<dbReference type="InterPro" id="IPR020045">
    <property type="entry name" value="DNA_polI_H3TH"/>
</dbReference>
<keyword evidence="12 16" id="KW-0238">DNA-binding</keyword>
<dbReference type="SMART" id="SM00474">
    <property type="entry name" value="35EXOc"/>
    <property type="match status" value="1"/>
</dbReference>
<dbReference type="Pfam" id="PF02739">
    <property type="entry name" value="5_3_exonuc_N"/>
    <property type="match status" value="1"/>
</dbReference>
<keyword evidence="10 16" id="KW-0269">Exonuclease</keyword>
<dbReference type="SMART" id="SM00482">
    <property type="entry name" value="POLAc"/>
    <property type="match status" value="1"/>
</dbReference>
<evidence type="ECO:0000256" key="3">
    <source>
        <dbReference type="ARBA" id="ARBA00020311"/>
    </source>
</evidence>
<dbReference type="GO" id="GO:0006302">
    <property type="term" value="P:double-strand break repair"/>
    <property type="evidence" value="ECO:0007669"/>
    <property type="project" value="TreeGrafter"/>
</dbReference>
<dbReference type="InterPro" id="IPR002298">
    <property type="entry name" value="DNA_polymerase_A"/>
</dbReference>
<keyword evidence="9 16" id="KW-0378">Hydrolase</keyword>
<dbReference type="InterPro" id="IPR018320">
    <property type="entry name" value="DNA_polymerase_1"/>
</dbReference>
<keyword evidence="4 16" id="KW-0808">Transferase</keyword>
<dbReference type="GO" id="GO:0008408">
    <property type="term" value="F:3'-5' exonuclease activity"/>
    <property type="evidence" value="ECO:0007669"/>
    <property type="project" value="UniProtKB-UniRule"/>
</dbReference>
<keyword evidence="7" id="KW-0540">Nuclease</keyword>
<evidence type="ECO:0000256" key="5">
    <source>
        <dbReference type="ARBA" id="ARBA00022695"/>
    </source>
</evidence>
<feature type="domain" description="3'-5' exonuclease" evidence="17">
    <location>
        <begin position="329"/>
        <end position="510"/>
    </location>
</feature>
<feature type="domain" description="DNA-directed DNA polymerase family A palm" evidence="19">
    <location>
        <begin position="679"/>
        <end position="885"/>
    </location>
</feature>
<dbReference type="NCBIfam" id="TIGR00593">
    <property type="entry name" value="pola"/>
    <property type="match status" value="1"/>
</dbReference>
<name>A0A1M6XNR1_XYLRU</name>
<comment type="function">
    <text evidence="16">In addition to polymerase activity, this DNA polymerase exhibits 3'-5' and 5'-3' exonuclease activity.</text>
</comment>
<dbReference type="SUPFAM" id="SSF47807">
    <property type="entry name" value="5' to 3' exonuclease, C-terminal subdomain"/>
    <property type="match status" value="1"/>
</dbReference>
<comment type="catalytic activity">
    <reaction evidence="14 16">
        <text>DNA(n) + a 2'-deoxyribonucleoside 5'-triphosphate = DNA(n+1) + diphosphate</text>
        <dbReference type="Rhea" id="RHEA:22508"/>
        <dbReference type="Rhea" id="RHEA-COMP:17339"/>
        <dbReference type="Rhea" id="RHEA-COMP:17340"/>
        <dbReference type="ChEBI" id="CHEBI:33019"/>
        <dbReference type="ChEBI" id="CHEBI:61560"/>
        <dbReference type="ChEBI" id="CHEBI:173112"/>
        <dbReference type="EC" id="2.7.7.7"/>
    </reaction>
</comment>
<dbReference type="FunFam" id="3.30.420.10:FF:000026">
    <property type="entry name" value="DNA polymerase I"/>
    <property type="match status" value="1"/>
</dbReference>
<accession>A0A1M6XNR1</accession>
<keyword evidence="13 16" id="KW-0234">DNA repair</keyword>
<dbReference type="CDD" id="cd09859">
    <property type="entry name" value="PIN_53EXO"/>
    <property type="match status" value="1"/>
</dbReference>
<dbReference type="RefSeq" id="WP_073210434.1">
    <property type="nucleotide sequence ID" value="NZ_FRBD01000021.1"/>
</dbReference>
<evidence type="ECO:0000256" key="1">
    <source>
        <dbReference type="ARBA" id="ARBA00007705"/>
    </source>
</evidence>
<dbReference type="CDD" id="cd06139">
    <property type="entry name" value="DNA_polA_I_Ecoli_like_exo"/>
    <property type="match status" value="1"/>
</dbReference>
<dbReference type="Pfam" id="PF00476">
    <property type="entry name" value="DNA_pol_A"/>
    <property type="match status" value="1"/>
</dbReference>
<dbReference type="Pfam" id="PF01612">
    <property type="entry name" value="DNA_pol_A_exo1"/>
    <property type="match status" value="1"/>
</dbReference>
<evidence type="ECO:0000256" key="16">
    <source>
        <dbReference type="RuleBase" id="RU004460"/>
    </source>
</evidence>
<evidence type="ECO:0000313" key="20">
    <source>
        <dbReference type="EMBL" id="SHL07650.1"/>
    </source>
</evidence>
<evidence type="ECO:0000256" key="11">
    <source>
        <dbReference type="ARBA" id="ARBA00022932"/>
    </source>
</evidence>
<gene>
    <name evidence="16" type="primary">polA</name>
    <name evidence="20" type="ORF">SAMN05216463_12151</name>
</gene>
<evidence type="ECO:0000256" key="13">
    <source>
        <dbReference type="ARBA" id="ARBA00023204"/>
    </source>
</evidence>
<proteinExistence type="inferred from homology"/>
<dbReference type="CDD" id="cd09898">
    <property type="entry name" value="H3TH_53EXO"/>
    <property type="match status" value="1"/>
</dbReference>
<keyword evidence="8 16" id="KW-0227">DNA damage</keyword>
<evidence type="ECO:0000256" key="7">
    <source>
        <dbReference type="ARBA" id="ARBA00022722"/>
    </source>
</evidence>
<dbReference type="NCBIfam" id="NF004397">
    <property type="entry name" value="PRK05755.1"/>
    <property type="match status" value="1"/>
</dbReference>
<evidence type="ECO:0000256" key="9">
    <source>
        <dbReference type="ARBA" id="ARBA00022801"/>
    </source>
</evidence>
<dbReference type="InterPro" id="IPR002562">
    <property type="entry name" value="3'-5'_exonuclease_dom"/>
</dbReference>
<dbReference type="GO" id="GO:0008409">
    <property type="term" value="F:5'-3' exonuclease activity"/>
    <property type="evidence" value="ECO:0007669"/>
    <property type="project" value="UniProtKB-UniRule"/>
</dbReference>
<evidence type="ECO:0000256" key="10">
    <source>
        <dbReference type="ARBA" id="ARBA00022839"/>
    </source>
</evidence>
<dbReference type="InterPro" id="IPR008918">
    <property type="entry name" value="HhH2"/>
</dbReference>
<dbReference type="Gene3D" id="3.30.70.370">
    <property type="match status" value="1"/>
</dbReference>
<dbReference type="InterPro" id="IPR020046">
    <property type="entry name" value="5-3_exonucl_a-hlix_arch_N"/>
</dbReference>
<dbReference type="Gene3D" id="3.30.420.10">
    <property type="entry name" value="Ribonuclease H-like superfamily/Ribonuclease H"/>
    <property type="match status" value="1"/>
</dbReference>
<dbReference type="Gene3D" id="3.40.50.1010">
    <property type="entry name" value="5'-nuclease"/>
    <property type="match status" value="1"/>
</dbReference>
<dbReference type="SUPFAM" id="SSF88723">
    <property type="entry name" value="PIN domain-like"/>
    <property type="match status" value="1"/>
</dbReference>
<dbReference type="InterPro" id="IPR001098">
    <property type="entry name" value="DNA-dir_DNA_pol_A_palm_dom"/>
</dbReference>
<evidence type="ECO:0000259" key="17">
    <source>
        <dbReference type="SMART" id="SM00474"/>
    </source>
</evidence>
<dbReference type="SMART" id="SM00475">
    <property type="entry name" value="53EXOc"/>
    <property type="match status" value="1"/>
</dbReference>
<dbReference type="GO" id="GO:0003887">
    <property type="term" value="F:DNA-directed DNA polymerase activity"/>
    <property type="evidence" value="ECO:0007669"/>
    <property type="project" value="UniProtKB-UniRule"/>
</dbReference>
<evidence type="ECO:0000259" key="18">
    <source>
        <dbReference type="SMART" id="SM00475"/>
    </source>
</evidence>
<dbReference type="FunFam" id="1.20.1060.10:FF:000001">
    <property type="entry name" value="DNA polymerase I"/>
    <property type="match status" value="1"/>
</dbReference>
<evidence type="ECO:0000313" key="21">
    <source>
        <dbReference type="Proteomes" id="UP000184130"/>
    </source>
</evidence>
<dbReference type="GO" id="GO:0006261">
    <property type="term" value="P:DNA-templated DNA replication"/>
    <property type="evidence" value="ECO:0007669"/>
    <property type="project" value="UniProtKB-UniRule"/>
</dbReference>
<dbReference type="FunFam" id="1.10.150.20:FF:000002">
    <property type="entry name" value="DNA polymerase I"/>
    <property type="match status" value="1"/>
</dbReference>
<dbReference type="SUPFAM" id="SSF53098">
    <property type="entry name" value="Ribonuclease H-like"/>
    <property type="match status" value="1"/>
</dbReference>
<dbReference type="InterPro" id="IPR036279">
    <property type="entry name" value="5-3_exonuclease_C_sf"/>
</dbReference>
<protein>
    <recommendedName>
        <fullName evidence="3 15">DNA polymerase I</fullName>
        <ecNumber evidence="2 15">2.7.7.7</ecNumber>
    </recommendedName>
</protein>
<evidence type="ECO:0000256" key="4">
    <source>
        <dbReference type="ARBA" id="ARBA00022679"/>
    </source>
</evidence>
<dbReference type="InterPro" id="IPR036397">
    <property type="entry name" value="RNaseH_sf"/>
</dbReference>
<dbReference type="InterPro" id="IPR012337">
    <property type="entry name" value="RNaseH-like_sf"/>
</dbReference>
<dbReference type="InterPro" id="IPR002421">
    <property type="entry name" value="5-3_exonuclease"/>
</dbReference>
<evidence type="ECO:0000256" key="12">
    <source>
        <dbReference type="ARBA" id="ARBA00023125"/>
    </source>
</evidence>
<reference evidence="20 21" key="1">
    <citation type="submission" date="2016-11" db="EMBL/GenBank/DDBJ databases">
        <authorList>
            <person name="Jaros S."/>
            <person name="Januszkiewicz K."/>
            <person name="Wedrychowicz H."/>
        </authorList>
    </citation>
    <scope>NUCLEOTIDE SEQUENCE [LARGE SCALE GENOMIC DNA]</scope>
    <source>
        <strain evidence="20 21">KHT3</strain>
    </source>
</reference>
<comment type="similarity">
    <text evidence="1 16">Belongs to the DNA polymerase type-A family.</text>
</comment>
<dbReference type="InterPro" id="IPR029060">
    <property type="entry name" value="PIN-like_dom_sf"/>
</dbReference>
<dbReference type="SUPFAM" id="SSF56672">
    <property type="entry name" value="DNA/RNA polymerases"/>
    <property type="match status" value="1"/>
</dbReference>
<dbReference type="PANTHER" id="PTHR10133">
    <property type="entry name" value="DNA POLYMERASE I"/>
    <property type="match status" value="1"/>
</dbReference>
<keyword evidence="6 16" id="KW-0235">DNA replication</keyword>
<keyword evidence="11 16" id="KW-0239">DNA-directed DNA polymerase</keyword>
<dbReference type="EC" id="2.7.7.7" evidence="2 15"/>
<dbReference type="OrthoDB" id="9806424at2"/>
<dbReference type="InterPro" id="IPR043502">
    <property type="entry name" value="DNA/RNA_pol_sf"/>
</dbReference>
<feature type="domain" description="5'-3' exonuclease" evidence="18">
    <location>
        <begin position="2"/>
        <end position="262"/>
    </location>
</feature>
<dbReference type="SMART" id="SM00279">
    <property type="entry name" value="HhH2"/>
    <property type="match status" value="1"/>
</dbReference>
<dbReference type="EMBL" id="FRBD01000021">
    <property type="protein sequence ID" value="SHL07650.1"/>
    <property type="molecule type" value="Genomic_DNA"/>
</dbReference>
<keyword evidence="5 16" id="KW-0548">Nucleotidyltransferase</keyword>
<dbReference type="Gene3D" id="1.20.1060.10">
    <property type="entry name" value="Taq DNA Polymerase, Chain T, domain 4"/>
    <property type="match status" value="1"/>
</dbReference>
<dbReference type="GO" id="GO:0003677">
    <property type="term" value="F:DNA binding"/>
    <property type="evidence" value="ECO:0007669"/>
    <property type="project" value="UniProtKB-UniRule"/>
</dbReference>
<evidence type="ECO:0000256" key="15">
    <source>
        <dbReference type="NCBIfam" id="TIGR00593"/>
    </source>
</evidence>
<sequence length="921" mass="104770">MQKLFLLDAYALIYRSYYAFIKNPRINSKGLNTSAIMGFLNTLNEVLTKEKPTHIGVAFDPHGPTFRSEAFPEYKAQREETPEDIRKAVPIIKDLLKAYRIPILQADGYEADDVIGTLAEKAGSIGVETYMLTPDKDYGQLVRDNVFIYRPRHGGGYETMGPKEVCEKYDIPSPMAVIDLLALMGDSADNFPGCPGVGEKTAVKLINEFGSIEQLIERSSEIKGKLREKVEEHVDDIKMSYFLATIKTDVPIELDMESLKLVEPNEDELGKLLLELEMKSFADRVLKKSQKPQKVVNQQLDLFAEFTPNGQDLFENSSFETLKTTPHDYKLVENQEDLKKICDYFLTNKILSLDTETTSTSAIDAELVGLSFAVKEFEAFYVPIPANREEALQIVNIFKPVYESEEILKVGQNLKYDLEVLRNYGIELKGKMWDTMIAHYLIQPELHHNMDYMAEIYLNYQTIHIDELIGPKGKNQKSMRSLPPSQVYEYAAEDADITLRLKNKLEPELKKAECEDLFYNIEMPLMPVLAEMEMNGVCLDTESLAETSKQFNNRMNEIEARIYELAGERFNIASPKQVGEILFDKLKIVEKAKKTKTGQYVTSEEVLQQLRNKHEIVADILEHRGLKKLIGTYIDALPKLINPKTGHIHTSFNQTITATGRLSSSDPNLQNIPIRGEDGKEIRKAFIPEPGCLFFSADYSQIELRVMAHLSQDEQMIRVFSEGKDLHAATAANIYKKPIEEVTRDERTKSKRANFGIIYGITVFGLAERLDIPRDEAKMLIDGYFETFPQVRDYMEKSKEVAREKGYVTTLFGRRRYLPDINSHNATVRGFAERNAINAPIQGTAADIIKVAMIRIFNRFKAEGIKSKMILQVHDELNFSVYPDEKEKVEGIVLEEMQNALNLSVPLVADSGFGQNWLEAH</sequence>